<feature type="domain" description="Alcohol dehydrogenase-like N-terminal" evidence="5">
    <location>
        <begin position="2"/>
        <end position="96"/>
    </location>
</feature>
<dbReference type="Pfam" id="PF00107">
    <property type="entry name" value="ADH_zinc_N"/>
    <property type="match status" value="1"/>
</dbReference>
<dbReference type="SUPFAM" id="SSF50129">
    <property type="entry name" value="GroES-like"/>
    <property type="match status" value="1"/>
</dbReference>
<dbReference type="GO" id="GO:0016491">
    <property type="term" value="F:oxidoreductase activity"/>
    <property type="evidence" value="ECO:0007669"/>
    <property type="project" value="UniProtKB-KW"/>
</dbReference>
<dbReference type="PANTHER" id="PTHR43401:SF2">
    <property type="entry name" value="L-THREONINE 3-DEHYDROGENASE"/>
    <property type="match status" value="1"/>
</dbReference>
<dbReference type="SUPFAM" id="SSF51735">
    <property type="entry name" value="NAD(P)-binding Rossmann-fold domains"/>
    <property type="match status" value="1"/>
</dbReference>
<dbReference type="PANTHER" id="PTHR43401">
    <property type="entry name" value="L-THREONINE 3-DEHYDROGENASE"/>
    <property type="match status" value="1"/>
</dbReference>
<dbReference type="InterPro" id="IPR013154">
    <property type="entry name" value="ADH-like_N"/>
</dbReference>
<evidence type="ECO:0000259" key="5">
    <source>
        <dbReference type="Pfam" id="PF08240"/>
    </source>
</evidence>
<sequence length="305" mass="32820">MKMPVIVGHEFSGTIEKVGEKVTSYANSTGQIPIKIGDRVSAIPIINCGSCPACLRGKSNLCESVQGIGGAGEIVNNGAFAQYIKLPAPVLYKLPDNMSYVTGAFIEVTACCIHGIDLSRIRQGDSVLLIGAGTVGLLLLELIKFQGPSQIIVSEGISERRKLAKARAADLVIDPMRTDPVNEVKEITSGQGADVVIEAVGSPQTTEQAIQMAKKGGIVNIFGVADAKAFSRIKPFDIFFRELTVVGTYALTLDTFNRAAKLLASGRLDIDYLLTDEFPLHQLEKAILMMQKKKGLKKQIVMVKE</sequence>
<gene>
    <name evidence="6" type="ORF">LCGC14_1853590</name>
</gene>
<dbReference type="InterPro" id="IPR036291">
    <property type="entry name" value="NAD(P)-bd_dom_sf"/>
</dbReference>
<keyword evidence="1" id="KW-0479">Metal-binding</keyword>
<proteinExistence type="predicted"/>
<organism evidence="6">
    <name type="scientific">marine sediment metagenome</name>
    <dbReference type="NCBI Taxonomy" id="412755"/>
    <lineage>
        <taxon>unclassified sequences</taxon>
        <taxon>metagenomes</taxon>
        <taxon>ecological metagenomes</taxon>
    </lineage>
</organism>
<dbReference type="InterPro" id="IPR050129">
    <property type="entry name" value="Zn_alcohol_dh"/>
</dbReference>
<keyword evidence="2" id="KW-0862">Zinc</keyword>
<evidence type="ECO:0000259" key="4">
    <source>
        <dbReference type="Pfam" id="PF00107"/>
    </source>
</evidence>
<dbReference type="EMBL" id="LAZR01018651">
    <property type="protein sequence ID" value="KKL95537.1"/>
    <property type="molecule type" value="Genomic_DNA"/>
</dbReference>
<accession>A0A0F9J8T4</accession>
<feature type="domain" description="Alcohol dehydrogenase-like C-terminal" evidence="4">
    <location>
        <begin position="135"/>
        <end position="264"/>
    </location>
</feature>
<dbReference type="Pfam" id="PF08240">
    <property type="entry name" value="ADH_N"/>
    <property type="match status" value="1"/>
</dbReference>
<name>A0A0F9J8T4_9ZZZZ</name>
<dbReference type="AlphaFoldDB" id="A0A0F9J8T4"/>
<dbReference type="PROSITE" id="PS00059">
    <property type="entry name" value="ADH_ZINC"/>
    <property type="match status" value="1"/>
</dbReference>
<evidence type="ECO:0000313" key="6">
    <source>
        <dbReference type="EMBL" id="KKL95537.1"/>
    </source>
</evidence>
<evidence type="ECO:0000256" key="1">
    <source>
        <dbReference type="ARBA" id="ARBA00022723"/>
    </source>
</evidence>
<dbReference type="GO" id="GO:0008270">
    <property type="term" value="F:zinc ion binding"/>
    <property type="evidence" value="ECO:0007669"/>
    <property type="project" value="InterPro"/>
</dbReference>
<evidence type="ECO:0000256" key="3">
    <source>
        <dbReference type="ARBA" id="ARBA00023002"/>
    </source>
</evidence>
<evidence type="ECO:0008006" key="7">
    <source>
        <dbReference type="Google" id="ProtNLM"/>
    </source>
</evidence>
<dbReference type="InterPro" id="IPR013149">
    <property type="entry name" value="ADH-like_C"/>
</dbReference>
<dbReference type="Gene3D" id="3.40.50.720">
    <property type="entry name" value="NAD(P)-binding Rossmann-like Domain"/>
    <property type="match status" value="1"/>
</dbReference>
<keyword evidence="3" id="KW-0560">Oxidoreductase</keyword>
<dbReference type="Gene3D" id="3.90.180.10">
    <property type="entry name" value="Medium-chain alcohol dehydrogenases, catalytic domain"/>
    <property type="match status" value="1"/>
</dbReference>
<protein>
    <recommendedName>
        <fullName evidence="7">Enoyl reductase (ER) domain-containing protein</fullName>
    </recommendedName>
</protein>
<dbReference type="InterPro" id="IPR002328">
    <property type="entry name" value="ADH_Zn_CS"/>
</dbReference>
<evidence type="ECO:0000256" key="2">
    <source>
        <dbReference type="ARBA" id="ARBA00022833"/>
    </source>
</evidence>
<comment type="caution">
    <text evidence="6">The sequence shown here is derived from an EMBL/GenBank/DDBJ whole genome shotgun (WGS) entry which is preliminary data.</text>
</comment>
<reference evidence="6" key="1">
    <citation type="journal article" date="2015" name="Nature">
        <title>Complex archaea that bridge the gap between prokaryotes and eukaryotes.</title>
        <authorList>
            <person name="Spang A."/>
            <person name="Saw J.H."/>
            <person name="Jorgensen S.L."/>
            <person name="Zaremba-Niedzwiedzka K."/>
            <person name="Martijn J."/>
            <person name="Lind A.E."/>
            <person name="van Eijk R."/>
            <person name="Schleper C."/>
            <person name="Guy L."/>
            <person name="Ettema T.J."/>
        </authorList>
    </citation>
    <scope>NUCLEOTIDE SEQUENCE</scope>
</reference>
<dbReference type="InterPro" id="IPR011032">
    <property type="entry name" value="GroES-like_sf"/>
</dbReference>